<evidence type="ECO:0000313" key="2">
    <source>
        <dbReference type="Proteomes" id="UP000309667"/>
    </source>
</evidence>
<comment type="caution">
    <text evidence="1">The sequence shown here is derived from an EMBL/GenBank/DDBJ whole genome shotgun (WGS) entry which is preliminary data.</text>
</comment>
<keyword evidence="2" id="KW-1185">Reference proteome</keyword>
<dbReference type="Proteomes" id="UP000309667">
    <property type="component" value="Unassembled WGS sequence"/>
</dbReference>
<name>A0ABY2QSF3_9HYPH</name>
<gene>
    <name evidence="1" type="ORF">E9677_17655</name>
</gene>
<proteinExistence type="predicted"/>
<protein>
    <recommendedName>
        <fullName evidence="3">Transmembrane protein</fullName>
    </recommendedName>
</protein>
<dbReference type="RefSeq" id="WP_136559366.1">
    <property type="nucleotide sequence ID" value="NZ_STGT01000004.1"/>
</dbReference>
<dbReference type="EMBL" id="STGT01000004">
    <property type="protein sequence ID" value="THV12575.1"/>
    <property type="molecule type" value="Genomic_DNA"/>
</dbReference>
<evidence type="ECO:0000313" key="1">
    <source>
        <dbReference type="EMBL" id="THV12575.1"/>
    </source>
</evidence>
<sequence>MLYPATRAVTRFRAMWLLATVVVVVLIAANAHLAYVAISSQPDCVAHLKDKGGQPGEFRAAKPAC</sequence>
<reference evidence="1 2" key="1">
    <citation type="submission" date="2019-04" db="EMBL/GenBank/DDBJ databases">
        <title>Genome sequence of strain 7209-2.</title>
        <authorList>
            <person name="Gao J."/>
            <person name="Sun J."/>
        </authorList>
    </citation>
    <scope>NUCLEOTIDE SEQUENCE [LARGE SCALE GENOMIC DNA]</scope>
    <source>
        <strain evidence="1 2">7209-2</strain>
    </source>
</reference>
<organism evidence="1 2">
    <name type="scientific">Rhizobium rhizophilum</name>
    <dbReference type="NCBI Taxonomy" id="1850373"/>
    <lineage>
        <taxon>Bacteria</taxon>
        <taxon>Pseudomonadati</taxon>
        <taxon>Pseudomonadota</taxon>
        <taxon>Alphaproteobacteria</taxon>
        <taxon>Hyphomicrobiales</taxon>
        <taxon>Rhizobiaceae</taxon>
        <taxon>Rhizobium/Agrobacterium group</taxon>
        <taxon>Rhizobium</taxon>
    </lineage>
</organism>
<evidence type="ECO:0008006" key="3">
    <source>
        <dbReference type="Google" id="ProtNLM"/>
    </source>
</evidence>
<accession>A0ABY2QSF3</accession>